<evidence type="ECO:0000313" key="3">
    <source>
        <dbReference type="Proteomes" id="UP001151478"/>
    </source>
</evidence>
<evidence type="ECO:0000313" key="2">
    <source>
        <dbReference type="EMBL" id="MDD7914206.1"/>
    </source>
</evidence>
<dbReference type="Pfam" id="PF01346">
    <property type="entry name" value="FKBP_N"/>
    <property type="match status" value="1"/>
</dbReference>
<evidence type="ECO:0000259" key="1">
    <source>
        <dbReference type="Pfam" id="PF01346"/>
    </source>
</evidence>
<sequence>MRVLKTLAIFAVTATMISCGNQKADVKSLETEIDSASYALGMDMAIKVKANLENANTDLFLQGYRNGTDSTNLLIDQKELNTFLRGFFQRQQTAKRTKDAEAKFGDIKKAGKDFLAENGVKEGVVTTDSGLQYIVLKEGKGDKVLPTDKIKIHYHGTTMRW</sequence>
<dbReference type="RefSeq" id="WP_274270295.1">
    <property type="nucleotide sequence ID" value="NZ_JAOSLC020000003.1"/>
</dbReference>
<proteinExistence type="predicted"/>
<feature type="domain" description="Peptidyl-prolyl cis-trans isomerase FKBP-type N-terminal" evidence="1">
    <location>
        <begin position="34"/>
        <end position="135"/>
    </location>
</feature>
<dbReference type="Gene3D" id="3.10.50.40">
    <property type="match status" value="1"/>
</dbReference>
<dbReference type="GO" id="GO:0016853">
    <property type="term" value="F:isomerase activity"/>
    <property type="evidence" value="ECO:0007669"/>
    <property type="project" value="UniProtKB-KW"/>
</dbReference>
<comment type="caution">
    <text evidence="2">The sequence shown here is derived from an EMBL/GenBank/DDBJ whole genome shotgun (WGS) entry which is preliminary data.</text>
</comment>
<accession>A0ABT5S9P6</accession>
<dbReference type="Proteomes" id="UP001151478">
    <property type="component" value="Unassembled WGS sequence"/>
</dbReference>
<dbReference type="InterPro" id="IPR046357">
    <property type="entry name" value="PPIase_dom_sf"/>
</dbReference>
<dbReference type="InterPro" id="IPR000774">
    <property type="entry name" value="PPIase_FKBP_N"/>
</dbReference>
<dbReference type="Gene3D" id="1.10.287.460">
    <property type="entry name" value="Peptidyl-prolyl cis-trans isomerase, FKBP-type, N-terminal domain"/>
    <property type="match status" value="1"/>
</dbReference>
<name>A0ABT5S9P6_9FLAO</name>
<keyword evidence="3" id="KW-1185">Reference proteome</keyword>
<gene>
    <name evidence="2" type="ORF">N5A56_007135</name>
</gene>
<dbReference type="PROSITE" id="PS51257">
    <property type="entry name" value="PROKAR_LIPOPROTEIN"/>
    <property type="match status" value="1"/>
</dbReference>
<dbReference type="InterPro" id="IPR036944">
    <property type="entry name" value="PPIase_FKBP_N_sf"/>
</dbReference>
<organism evidence="2 3">
    <name type="scientific">Polaribacter ponticola</name>
    <dbReference type="NCBI Taxonomy" id="2978475"/>
    <lineage>
        <taxon>Bacteria</taxon>
        <taxon>Pseudomonadati</taxon>
        <taxon>Bacteroidota</taxon>
        <taxon>Flavobacteriia</taxon>
        <taxon>Flavobacteriales</taxon>
        <taxon>Flavobacteriaceae</taxon>
    </lineage>
</organism>
<dbReference type="SUPFAM" id="SSF54534">
    <property type="entry name" value="FKBP-like"/>
    <property type="match status" value="1"/>
</dbReference>
<protein>
    <submittedName>
        <fullName evidence="2">FKBP-type peptidyl-prolyl cis-trans isomerase N-terminal domain-containing protein</fullName>
    </submittedName>
</protein>
<keyword evidence="2" id="KW-0413">Isomerase</keyword>
<reference evidence="2" key="1">
    <citation type="submission" date="2023-02" db="EMBL/GenBank/DDBJ databases">
        <title>Polaribacter ponticola sp. nov., isolated from seawater.</title>
        <authorList>
            <person name="Baek J.H."/>
            <person name="Kim J.M."/>
            <person name="Choi D.G."/>
            <person name="Jeon C.O."/>
        </authorList>
    </citation>
    <scope>NUCLEOTIDE SEQUENCE</scope>
    <source>
        <strain evidence="2">MSW5</strain>
    </source>
</reference>
<dbReference type="EMBL" id="JAOSLC020000003">
    <property type="protein sequence ID" value="MDD7914206.1"/>
    <property type="molecule type" value="Genomic_DNA"/>
</dbReference>